<feature type="domain" description="SIS" evidence="9">
    <location>
        <begin position="532"/>
        <end position="674"/>
    </location>
</feature>
<dbReference type="PROSITE" id="PS51464">
    <property type="entry name" value="SIS"/>
    <property type="match status" value="2"/>
</dbReference>
<comment type="catalytic activity">
    <reaction evidence="1">
        <text>D-fructose 6-phosphate + L-glutamine = D-glucosamine 6-phosphate + L-glutamate</text>
        <dbReference type="Rhea" id="RHEA:13237"/>
        <dbReference type="ChEBI" id="CHEBI:29985"/>
        <dbReference type="ChEBI" id="CHEBI:58359"/>
        <dbReference type="ChEBI" id="CHEBI:58725"/>
        <dbReference type="ChEBI" id="CHEBI:61527"/>
        <dbReference type="EC" id="2.6.1.16"/>
    </reaction>
</comment>
<dbReference type="InterPro" id="IPR029055">
    <property type="entry name" value="Ntn_hydrolases_N"/>
</dbReference>
<organism evidence="10 11">
    <name type="scientific">Hevea brasiliensis</name>
    <name type="common">Para rubber tree</name>
    <name type="synonym">Siphonia brasiliensis</name>
    <dbReference type="NCBI Taxonomy" id="3981"/>
    <lineage>
        <taxon>Eukaryota</taxon>
        <taxon>Viridiplantae</taxon>
        <taxon>Streptophyta</taxon>
        <taxon>Embryophyta</taxon>
        <taxon>Tracheophyta</taxon>
        <taxon>Spermatophyta</taxon>
        <taxon>Magnoliopsida</taxon>
        <taxon>eudicotyledons</taxon>
        <taxon>Gunneridae</taxon>
        <taxon>Pentapetalae</taxon>
        <taxon>rosids</taxon>
        <taxon>fabids</taxon>
        <taxon>Malpighiales</taxon>
        <taxon>Euphorbiaceae</taxon>
        <taxon>Crotonoideae</taxon>
        <taxon>Micrandreae</taxon>
        <taxon>Hevea</taxon>
    </lineage>
</organism>
<dbReference type="CDD" id="cd00714">
    <property type="entry name" value="GFAT"/>
    <property type="match status" value="1"/>
</dbReference>
<dbReference type="GO" id="GO:0006002">
    <property type="term" value="P:fructose 6-phosphate metabolic process"/>
    <property type="evidence" value="ECO:0007669"/>
    <property type="project" value="TreeGrafter"/>
</dbReference>
<keyword evidence="6" id="KW-0315">Glutamine amidotransferase</keyword>
<evidence type="ECO:0000256" key="5">
    <source>
        <dbReference type="ARBA" id="ARBA00022737"/>
    </source>
</evidence>
<dbReference type="AlphaFoldDB" id="A0A6A6JZP9"/>
<dbReference type="InterPro" id="IPR035490">
    <property type="entry name" value="GlmS/FrlB_SIS"/>
</dbReference>
<dbReference type="PANTHER" id="PTHR10937:SF0">
    <property type="entry name" value="GLUTAMINE--FRUCTOSE-6-PHOSPHATE TRANSAMINASE (ISOMERIZING)"/>
    <property type="match status" value="1"/>
</dbReference>
<dbReference type="InterPro" id="IPR001347">
    <property type="entry name" value="SIS_dom"/>
</dbReference>
<dbReference type="InterPro" id="IPR003849">
    <property type="entry name" value="Preprotein_translocase_YajC"/>
</dbReference>
<keyword evidence="3" id="KW-0032">Aminotransferase</keyword>
<dbReference type="Gene3D" id="3.40.50.10490">
    <property type="entry name" value="Glucose-6-phosphate isomerase like protein, domain 1"/>
    <property type="match status" value="2"/>
</dbReference>
<dbReference type="PROSITE" id="PS51278">
    <property type="entry name" value="GATASE_TYPE_2"/>
    <property type="match status" value="1"/>
</dbReference>
<dbReference type="PANTHER" id="PTHR10937">
    <property type="entry name" value="GLUCOSAMINE--FRUCTOSE-6-PHOSPHATE AMINOTRANSFERASE, ISOMERIZING"/>
    <property type="match status" value="1"/>
</dbReference>
<dbReference type="InterPro" id="IPR017932">
    <property type="entry name" value="GATase_2_dom"/>
</dbReference>
<dbReference type="Pfam" id="PF02699">
    <property type="entry name" value="YajC"/>
    <property type="match status" value="1"/>
</dbReference>
<evidence type="ECO:0000259" key="8">
    <source>
        <dbReference type="PROSITE" id="PS51278"/>
    </source>
</evidence>
<dbReference type="GO" id="GO:0006047">
    <property type="term" value="P:UDP-N-acetylglucosamine metabolic process"/>
    <property type="evidence" value="ECO:0007669"/>
    <property type="project" value="TreeGrafter"/>
</dbReference>
<name>A0A6A6JZP9_HEVBR</name>
<keyword evidence="11" id="KW-1185">Reference proteome</keyword>
<reference evidence="10 11" key="1">
    <citation type="journal article" date="2020" name="Mol. Plant">
        <title>The Chromosome-Based Rubber Tree Genome Provides New Insights into Spurge Genome Evolution and Rubber Biosynthesis.</title>
        <authorList>
            <person name="Liu J."/>
            <person name="Shi C."/>
            <person name="Shi C.C."/>
            <person name="Li W."/>
            <person name="Zhang Q.J."/>
            <person name="Zhang Y."/>
            <person name="Li K."/>
            <person name="Lu H.F."/>
            <person name="Shi C."/>
            <person name="Zhu S.T."/>
            <person name="Xiao Z.Y."/>
            <person name="Nan H."/>
            <person name="Yue Y."/>
            <person name="Zhu X.G."/>
            <person name="Wu Y."/>
            <person name="Hong X.N."/>
            <person name="Fan G.Y."/>
            <person name="Tong Y."/>
            <person name="Zhang D."/>
            <person name="Mao C.L."/>
            <person name="Liu Y.L."/>
            <person name="Hao S.J."/>
            <person name="Liu W.Q."/>
            <person name="Lv M.Q."/>
            <person name="Zhang H.B."/>
            <person name="Liu Y."/>
            <person name="Hu-Tang G.R."/>
            <person name="Wang J.P."/>
            <person name="Wang J.H."/>
            <person name="Sun Y.H."/>
            <person name="Ni S.B."/>
            <person name="Chen W.B."/>
            <person name="Zhang X.C."/>
            <person name="Jiao Y.N."/>
            <person name="Eichler E.E."/>
            <person name="Li G.H."/>
            <person name="Liu X."/>
            <person name="Gao L.Z."/>
        </authorList>
    </citation>
    <scope>NUCLEOTIDE SEQUENCE [LARGE SCALE GENOMIC DNA]</scope>
    <source>
        <strain evidence="11">cv. GT1</strain>
        <tissue evidence="10">Leaf</tissue>
    </source>
</reference>
<dbReference type="CDD" id="cd05009">
    <property type="entry name" value="SIS_GlmS_GlmD_2"/>
    <property type="match status" value="1"/>
</dbReference>
<evidence type="ECO:0000256" key="3">
    <source>
        <dbReference type="ARBA" id="ARBA00022576"/>
    </source>
</evidence>
<evidence type="ECO:0000256" key="7">
    <source>
        <dbReference type="SAM" id="Phobius"/>
    </source>
</evidence>
<feature type="transmembrane region" description="Helical" evidence="7">
    <location>
        <begin position="24"/>
        <end position="43"/>
    </location>
</feature>
<dbReference type="SUPFAM" id="SSF56235">
    <property type="entry name" value="N-terminal nucleophile aminohydrolases (Ntn hydrolases)"/>
    <property type="match status" value="1"/>
</dbReference>
<gene>
    <name evidence="10" type="ORF">GH714_042875</name>
</gene>
<dbReference type="Gene3D" id="3.60.20.10">
    <property type="entry name" value="Glutamine Phosphoribosylpyrophosphate, subunit 1, domain 1"/>
    <property type="match status" value="1"/>
</dbReference>
<proteinExistence type="predicted"/>
<accession>A0A6A6JZP9</accession>
<evidence type="ECO:0000256" key="6">
    <source>
        <dbReference type="ARBA" id="ARBA00022962"/>
    </source>
</evidence>
<evidence type="ECO:0000259" key="9">
    <source>
        <dbReference type="PROSITE" id="PS51464"/>
    </source>
</evidence>
<evidence type="ECO:0000256" key="2">
    <source>
        <dbReference type="ARBA" id="ARBA00012916"/>
    </source>
</evidence>
<dbReference type="CDD" id="cd05008">
    <property type="entry name" value="SIS_GlmS_GlmD_1"/>
    <property type="match status" value="1"/>
</dbReference>
<comment type="caution">
    <text evidence="10">The sequence shown here is derived from an EMBL/GenBank/DDBJ whole genome shotgun (WGS) entry which is preliminary data.</text>
</comment>
<dbReference type="InterPro" id="IPR046348">
    <property type="entry name" value="SIS_dom_sf"/>
</dbReference>
<dbReference type="NCBIfam" id="TIGR00739">
    <property type="entry name" value="yajC"/>
    <property type="match status" value="1"/>
</dbReference>
<keyword evidence="5" id="KW-0677">Repeat</keyword>
<dbReference type="PRINTS" id="PR01853">
    <property type="entry name" value="YAJCTRNLCASE"/>
</dbReference>
<protein>
    <recommendedName>
        <fullName evidence="2">glutamine--fructose-6-phosphate transaminase (isomerizing)</fullName>
        <ecNumber evidence="2">2.6.1.16</ecNumber>
    </recommendedName>
</protein>
<dbReference type="SUPFAM" id="SSF53697">
    <property type="entry name" value="SIS domain"/>
    <property type="match status" value="1"/>
</dbReference>
<keyword evidence="7" id="KW-0472">Membrane</keyword>
<dbReference type="Pfam" id="PF01380">
    <property type="entry name" value="SIS"/>
    <property type="match status" value="2"/>
</dbReference>
<sequence length="684" mass="74515">MLLFPSALFAATAAAPAPTAGLGASIAGFAPLVFIFLIFYFLVIRPQQKKLREHNKLLDSIKKGDKVIASGGLLGTVTKVDASNGHLHIEVATGVEVRVLKSSVSEVLNRDGTGVVSSCQAVPLLLCGLRQLEYRGYDSCGIAVLDRDIQVRRSCGKVATLSELVSSEGGALRGNVGIAHTRWATHGVPKVENAHPICVGKVAVVHNGVVENYPSIRERLEGSGSRFSTDTDTEVIPHLVESLLQAGLSPRHAVRKALEEIEGNFAVIFMLAGYNSLLATCRMLPIVVGQGPYANLVSSDEYVLSKYAQRICYLKDNHIAEISLNDVKIYNESDEALNYETILIRTPNTNTDKAPYDHFMLKEIHEQPGVIRNTINQFISCESVEFACDANLFKSLTHLTIVGSGSSYMAGLIAKYWLESIANIRVLLSIASEFRYHRMQISENDVFLFISQSGETADTLAALRHAKRQNGTVISLTNVPRNSMENISDIALKISQDRKCVVAQSTYKQLFEALQCMAQHASEALVTSIEPVADLILHYNRVIIMGRGTCYGVALEAALKIRELSYIHTIGIASGELKHGSIALVDESLPVVAIAPYNETFTKNLVSIQEVSARKGMVVAFTDGKGARKLKHLCKAIVELPETNAFSLPIVYTIAAQLLAYRIAVKKGLDADQPRNLAKSVTVE</sequence>
<evidence type="ECO:0000256" key="1">
    <source>
        <dbReference type="ARBA" id="ARBA00001031"/>
    </source>
</evidence>
<dbReference type="GO" id="GO:0004360">
    <property type="term" value="F:glutamine-fructose-6-phosphate transaminase (isomerizing) activity"/>
    <property type="evidence" value="ECO:0007669"/>
    <property type="project" value="UniProtKB-EC"/>
</dbReference>
<feature type="domain" description="SIS" evidence="9">
    <location>
        <begin position="388"/>
        <end position="531"/>
    </location>
</feature>
<dbReference type="InterPro" id="IPR047084">
    <property type="entry name" value="GFAT_N"/>
</dbReference>
<keyword evidence="7" id="KW-1133">Transmembrane helix</keyword>
<dbReference type="NCBIfam" id="NF001484">
    <property type="entry name" value="PRK00331.1"/>
    <property type="match status" value="1"/>
</dbReference>
<feature type="domain" description="Glutamine amidotransferase type-2" evidence="8">
    <location>
        <begin position="113"/>
        <end position="325"/>
    </location>
</feature>
<dbReference type="EC" id="2.6.1.16" evidence="2"/>
<evidence type="ECO:0000256" key="4">
    <source>
        <dbReference type="ARBA" id="ARBA00022679"/>
    </source>
</evidence>
<dbReference type="GO" id="GO:0005829">
    <property type="term" value="C:cytosol"/>
    <property type="evidence" value="ECO:0007669"/>
    <property type="project" value="TreeGrafter"/>
</dbReference>
<dbReference type="EMBL" id="JAAGAX010000511">
    <property type="protein sequence ID" value="KAF2282051.1"/>
    <property type="molecule type" value="Genomic_DNA"/>
</dbReference>
<evidence type="ECO:0000313" key="11">
    <source>
        <dbReference type="Proteomes" id="UP000467840"/>
    </source>
</evidence>
<dbReference type="SMART" id="SM01323">
    <property type="entry name" value="YajC"/>
    <property type="match status" value="1"/>
</dbReference>
<keyword evidence="7" id="KW-0812">Transmembrane</keyword>
<evidence type="ECO:0000313" key="10">
    <source>
        <dbReference type="EMBL" id="KAF2282051.1"/>
    </source>
</evidence>
<keyword evidence="4" id="KW-0808">Transferase</keyword>
<dbReference type="GO" id="GO:0006487">
    <property type="term" value="P:protein N-linked glycosylation"/>
    <property type="evidence" value="ECO:0007669"/>
    <property type="project" value="TreeGrafter"/>
</dbReference>
<dbReference type="Pfam" id="PF13522">
    <property type="entry name" value="GATase_6"/>
    <property type="match status" value="1"/>
</dbReference>
<dbReference type="InterPro" id="IPR035466">
    <property type="entry name" value="GlmS/AgaS_SIS"/>
</dbReference>
<dbReference type="GO" id="GO:0097367">
    <property type="term" value="F:carbohydrate derivative binding"/>
    <property type="evidence" value="ECO:0007669"/>
    <property type="project" value="InterPro"/>
</dbReference>
<dbReference type="Proteomes" id="UP000467840">
    <property type="component" value="Unassembled WGS sequence"/>
</dbReference>